<dbReference type="InterPro" id="IPR057567">
    <property type="entry name" value="TPR_TTI1_C"/>
</dbReference>
<evidence type="ECO:0000313" key="3">
    <source>
        <dbReference type="EMBL" id="KAJ4963121.1"/>
    </source>
</evidence>
<dbReference type="Pfam" id="PF24173">
    <property type="entry name" value="TPR_TTI1_N"/>
    <property type="match status" value="2"/>
</dbReference>
<comment type="caution">
    <text evidence="3">The sequence shown here is derived from an EMBL/GenBank/DDBJ whole genome shotgun (WGS) entry which is preliminary data.</text>
</comment>
<dbReference type="SUPFAM" id="SSF48371">
    <property type="entry name" value="ARM repeat"/>
    <property type="match status" value="1"/>
</dbReference>
<keyword evidence="4" id="KW-1185">Reference proteome</keyword>
<dbReference type="PANTHER" id="PTHR18460:SF3">
    <property type="entry name" value="TELO2-INTERACTING PROTEIN 1 HOMOLOG"/>
    <property type="match status" value="1"/>
</dbReference>
<evidence type="ECO:0000259" key="1">
    <source>
        <dbReference type="Pfam" id="PF24173"/>
    </source>
</evidence>
<name>A0A9Q0K4S6_9MAGN</name>
<dbReference type="GO" id="GO:0005737">
    <property type="term" value="C:cytoplasm"/>
    <property type="evidence" value="ECO:0007669"/>
    <property type="project" value="TreeGrafter"/>
</dbReference>
<dbReference type="EMBL" id="JAMYWD010000008">
    <property type="protein sequence ID" value="KAJ4963121.1"/>
    <property type="molecule type" value="Genomic_DNA"/>
</dbReference>
<dbReference type="InterPro" id="IPR057566">
    <property type="entry name" value="TPR_TTI1_N"/>
</dbReference>
<feature type="domain" description="TTI1 N-terminal TPR" evidence="1">
    <location>
        <begin position="217"/>
        <end position="338"/>
    </location>
</feature>
<organism evidence="3 4">
    <name type="scientific">Protea cynaroides</name>
    <dbReference type="NCBI Taxonomy" id="273540"/>
    <lineage>
        <taxon>Eukaryota</taxon>
        <taxon>Viridiplantae</taxon>
        <taxon>Streptophyta</taxon>
        <taxon>Embryophyta</taxon>
        <taxon>Tracheophyta</taxon>
        <taxon>Spermatophyta</taxon>
        <taxon>Magnoliopsida</taxon>
        <taxon>Proteales</taxon>
        <taxon>Proteaceae</taxon>
        <taxon>Protea</taxon>
    </lineage>
</organism>
<dbReference type="OrthoDB" id="49511at2759"/>
<dbReference type="Pfam" id="PF21547">
    <property type="entry name" value="TTI1"/>
    <property type="match status" value="1"/>
</dbReference>
<evidence type="ECO:0008006" key="5">
    <source>
        <dbReference type="Google" id="ProtNLM"/>
    </source>
</evidence>
<gene>
    <name evidence="3" type="ORF">NE237_023060</name>
</gene>
<reference evidence="3" key="1">
    <citation type="journal article" date="2023" name="Plant J.">
        <title>The genome of the king protea, Protea cynaroides.</title>
        <authorList>
            <person name="Chang J."/>
            <person name="Duong T.A."/>
            <person name="Schoeman C."/>
            <person name="Ma X."/>
            <person name="Roodt D."/>
            <person name="Barker N."/>
            <person name="Li Z."/>
            <person name="Van de Peer Y."/>
            <person name="Mizrachi E."/>
        </authorList>
    </citation>
    <scope>NUCLEOTIDE SEQUENCE</scope>
    <source>
        <tissue evidence="3">Young leaves</tissue>
    </source>
</reference>
<feature type="domain" description="TTI1 C-terminal TPR" evidence="2">
    <location>
        <begin position="1109"/>
        <end position="1315"/>
    </location>
</feature>
<protein>
    <recommendedName>
        <fullName evidence="5">ARM repeat superfamily protein</fullName>
    </recommendedName>
</protein>
<dbReference type="InterPro" id="IPR052587">
    <property type="entry name" value="TELO2-interacting_protein_1"/>
</dbReference>
<sequence length="1391" mass="153701">MEEITETSGGATSIDDETMSRVFSELKAFSLNLIDLLQNPKKDVRKISELAEFIRKTPAEALKPFFDYTLFPLLLLLDAAVSCRSLPKAESYGNFGMANTQKTPHNVSDSVAESMLLCLEDLLKKCHFGSVDQMVVVLKKLTYGALLSPSEASEEFREGIVRCFRALLLGLHPCSDDSCMCKHIPGLPTFQPTSGLQMSPVPLKYFSKPEACLIAYLQSQNASAAVGHWLSLLLEIAGTEAARGHHGSAKLRVEAFLTIRVLIAKVGTADALAFFLPGVVSKFAKVLHISKTMVSGAAGSVEATEQAIRGLAEFLMIVLEDEANVSCLDMSKTDMTNSIPNKDKSTQSFLEALRHLPTSTLYLSGRGDSNTQAINIVMHSVDLNKKNDAKAADIVESFYVSRTKDWIKETAVQVDRMLGATFPHLVVHPSKKVRQGLIDAVRGLLSKCCYSLKKSRLMLLECLCVLVCDDSEEVSMAAQEFLESLFVSGEKDILKSEVAEMFGRLVEKLPKAVLGSEETVAVSHAQRLLAVVYYAGPHIVVHQLLSSPIAAARFFDVLALCLNQNSIFAGSLDKFISAKPLSLGYLHSISELKVGSPLIAADKALMNDVPSELPKISEFDDKDCEGEIKITRKNYELPRMPPWFIYIGSQKLYQALAGIIRLVGLSTVADPGYEVSLSTIVDIPLGRLRKLVSEVRMKEHYKESWNSWYIRNGSGQLLREASTAVCILNEIVYGLSDESIDIYGRMFGKSRMNRDDIRGSEMNYADGHPCKLRHFFNDTVWKICLGEVARTDLVDCISSILHEYLYPEVWYLPVDQKGEPDSEAEEITLHFFRDTTVLHQVIIDGIGIFSLCLGKEFSSSGFLHSSLFLLLENLICSSYEIRSASDAVLRVLAASSGHPTVGSLVVANADYIIDSLCRQLRHLDLNPQVPNVLAAMLSYIGVAHDILPLLEEPMRSVSLELEVLGRHQHPDLTIPFLKAVSEIAKASKHEASLLPAQAESYASQVKSLVSVMEDRVKQDSGKKIVSHDNDDIEFYYMESEVDANSTVCDSNIENWEKKLFLLNENRRYRQIVGSLAGSCLVAATPLLASAKEAACIVALNIIEDGIATLAKVEEAYKHEREAKAAIEKAIRILSFHDLQDMLDASDEGNHENRLLPAMNKIWPYLVVCVKNKKAVTIQRCLGVVSSVVQICGGDFFSRRFHNDGTHLWKLLATYPFRKKPKLKNEETKLQLPYRSTCTTSEDVMAEVSSMKVQAAALNMIADLSRNKRSASALEVVFKKVSGLVVGIACSGVMGLRDASVNALSGLACIDPDLIWLLLADVYYSLTKKDVPLPPTSDFPEVSQVLSPPPTLKDYLYVQYGAAESFGFDADLGSVEFVFQKLHCEVFYSQKY</sequence>
<evidence type="ECO:0000313" key="4">
    <source>
        <dbReference type="Proteomes" id="UP001141806"/>
    </source>
</evidence>
<proteinExistence type="predicted"/>
<dbReference type="Pfam" id="PF24181">
    <property type="entry name" value="TPR_TTI1_C"/>
    <property type="match status" value="1"/>
</dbReference>
<dbReference type="InterPro" id="IPR016024">
    <property type="entry name" value="ARM-type_fold"/>
</dbReference>
<dbReference type="InterPro" id="IPR049362">
    <property type="entry name" value="TTI1_rpt"/>
</dbReference>
<dbReference type="Proteomes" id="UP001141806">
    <property type="component" value="Unassembled WGS sequence"/>
</dbReference>
<dbReference type="PANTHER" id="PTHR18460">
    <property type="entry name" value="TEL2 INTERACTING PROTEIN 1 TTI1 FAMILY MEMBER"/>
    <property type="match status" value="1"/>
</dbReference>
<accession>A0A9Q0K4S6</accession>
<feature type="domain" description="TTI1 N-terminal TPR" evidence="1">
    <location>
        <begin position="372"/>
        <end position="470"/>
    </location>
</feature>
<evidence type="ECO:0000259" key="2">
    <source>
        <dbReference type="Pfam" id="PF24181"/>
    </source>
</evidence>